<feature type="domain" description="Transposase IS4 N-terminal" evidence="1">
    <location>
        <begin position="13"/>
        <end position="69"/>
    </location>
</feature>
<name>A0A0L8MDH9_STRVG</name>
<feature type="non-terminal residue" evidence="2">
    <location>
        <position position="70"/>
    </location>
</feature>
<dbReference type="PATRIC" id="fig|1961.12.peg.4756"/>
<reference evidence="3" key="1">
    <citation type="submission" date="2015-07" db="EMBL/GenBank/DDBJ databases">
        <authorList>
            <consortium name="Consortium for Microbial Forensics and Genomics (microFORGE)"/>
            <person name="Knight B.M."/>
            <person name="Roberts D.P."/>
            <person name="Lin D."/>
            <person name="Hari K."/>
            <person name="Fletcher J."/>
            <person name="Melcher U."/>
            <person name="Blagden T."/>
            <person name="Winegar R.A."/>
        </authorList>
    </citation>
    <scope>NUCLEOTIDE SEQUENCE [LARGE SCALE GENOMIC DNA]</scope>
    <source>
        <strain evidence="3">NRRL B-1447</strain>
    </source>
</reference>
<accession>A0A0L8MDH9</accession>
<protein>
    <recommendedName>
        <fullName evidence="1">Transposase IS4 N-terminal domain-containing protein</fullName>
    </recommendedName>
</protein>
<evidence type="ECO:0000313" key="2">
    <source>
        <dbReference type="EMBL" id="KOG48448.1"/>
    </source>
</evidence>
<proteinExistence type="predicted"/>
<dbReference type="AlphaFoldDB" id="A0A0L8MDH9"/>
<dbReference type="Proteomes" id="UP000037084">
    <property type="component" value="Unassembled WGS sequence"/>
</dbReference>
<evidence type="ECO:0000313" key="3">
    <source>
        <dbReference type="Proteomes" id="UP000037084"/>
    </source>
</evidence>
<comment type="caution">
    <text evidence="2">The sequence shown here is derived from an EMBL/GenBank/DDBJ whole genome shotgun (WGS) entry which is preliminary data.</text>
</comment>
<organism evidence="2 3">
    <name type="scientific">Streptomyces virginiae</name>
    <name type="common">Streptomyces cinnamonensis</name>
    <dbReference type="NCBI Taxonomy" id="1961"/>
    <lineage>
        <taxon>Bacteria</taxon>
        <taxon>Bacillati</taxon>
        <taxon>Actinomycetota</taxon>
        <taxon>Actinomycetes</taxon>
        <taxon>Kitasatosporales</taxon>
        <taxon>Streptomycetaceae</taxon>
        <taxon>Streptomyces</taxon>
    </lineage>
</organism>
<dbReference type="RefSeq" id="WP_432758545.1">
    <property type="nucleotide sequence ID" value="NZ_LGUV01000296.1"/>
</dbReference>
<dbReference type="EMBL" id="LGUV01000296">
    <property type="protein sequence ID" value="KOG48448.1"/>
    <property type="molecule type" value="Genomic_DNA"/>
</dbReference>
<sequence length="70" mass="7863">MKPPVEERLSDRIALGVLTRAFPAELVDEVVAEAGRTEQRNRLLPARVTVYFVLAMCLFSGQAYEEVARL</sequence>
<dbReference type="InterPro" id="IPR024473">
    <property type="entry name" value="Transposases_IS4_N"/>
</dbReference>
<evidence type="ECO:0000259" key="1">
    <source>
        <dbReference type="Pfam" id="PF13006"/>
    </source>
</evidence>
<dbReference type="Pfam" id="PF13006">
    <property type="entry name" value="Nterm_IS4"/>
    <property type="match status" value="1"/>
</dbReference>
<gene>
    <name evidence="2" type="ORF">ADK75_21075</name>
</gene>